<sequence>MNKQAREVAIEQVVAEIYEAYPEILERFGEAGKARCYEDNHHHFDHLETAAKLGQPEVFTNYATWLTNLLTARGMNKNHVIDNFQRIHDVLETTLDTDAKAFQKLLKQGIQAIQ</sequence>
<dbReference type="EMBL" id="JBHSRI010000004">
    <property type="protein sequence ID" value="MFC6038831.1"/>
    <property type="molecule type" value="Genomic_DNA"/>
</dbReference>
<protein>
    <submittedName>
        <fullName evidence="1">Uncharacterized protein</fullName>
    </submittedName>
</protein>
<keyword evidence="2" id="KW-1185">Reference proteome</keyword>
<reference evidence="2" key="1">
    <citation type="journal article" date="2019" name="Int. J. Syst. Evol. Microbiol.">
        <title>The Global Catalogue of Microorganisms (GCM) 10K type strain sequencing project: providing services to taxonomists for standard genome sequencing and annotation.</title>
        <authorList>
            <consortium name="The Broad Institute Genomics Platform"/>
            <consortium name="The Broad Institute Genome Sequencing Center for Infectious Disease"/>
            <person name="Wu L."/>
            <person name="Ma J."/>
        </authorList>
    </citation>
    <scope>NUCLEOTIDE SEQUENCE [LARGE SCALE GENOMIC DNA]</scope>
    <source>
        <strain evidence="2">CCUG 54527</strain>
    </source>
</reference>
<name>A0ABW1L5V4_9BACL</name>
<dbReference type="Proteomes" id="UP001596170">
    <property type="component" value="Unassembled WGS sequence"/>
</dbReference>
<evidence type="ECO:0000313" key="1">
    <source>
        <dbReference type="EMBL" id="MFC6038831.1"/>
    </source>
</evidence>
<accession>A0ABW1L5V4</accession>
<evidence type="ECO:0000313" key="2">
    <source>
        <dbReference type="Proteomes" id="UP001596170"/>
    </source>
</evidence>
<gene>
    <name evidence="1" type="ORF">ACFPYN_05105</name>
</gene>
<organism evidence="1 2">
    <name type="scientific">Paenisporosarcina macmurdoensis</name>
    <dbReference type="NCBI Taxonomy" id="212659"/>
    <lineage>
        <taxon>Bacteria</taxon>
        <taxon>Bacillati</taxon>
        <taxon>Bacillota</taxon>
        <taxon>Bacilli</taxon>
        <taxon>Bacillales</taxon>
        <taxon>Caryophanaceae</taxon>
        <taxon>Paenisporosarcina</taxon>
    </lineage>
</organism>
<proteinExistence type="predicted"/>
<comment type="caution">
    <text evidence="1">The sequence shown here is derived from an EMBL/GenBank/DDBJ whole genome shotgun (WGS) entry which is preliminary data.</text>
</comment>
<dbReference type="RefSeq" id="WP_377732932.1">
    <property type="nucleotide sequence ID" value="NZ_JBHSRI010000004.1"/>
</dbReference>